<accession>A0ABZ0TG95</accession>
<reference evidence="1 2" key="1">
    <citation type="submission" date="2023-11" db="EMBL/GenBank/DDBJ databases">
        <title>Analysis of the Genomes of Mucilaginibacter gossypii cycad 4 and M. sabulilitoris SNA2: microbes with the potential for plant growth promotion.</title>
        <authorList>
            <person name="Hirsch A.M."/>
            <person name="Humm E."/>
            <person name="Rubbi M."/>
            <person name="Del Vecchio G."/>
            <person name="Ha S.M."/>
            <person name="Pellegrini M."/>
            <person name="Gunsalus R.P."/>
        </authorList>
    </citation>
    <scope>NUCLEOTIDE SEQUENCE [LARGE SCALE GENOMIC DNA]</scope>
    <source>
        <strain evidence="1 2">SNA2</strain>
    </source>
</reference>
<protein>
    <submittedName>
        <fullName evidence="1">Uncharacterized protein</fullName>
    </submittedName>
</protein>
<organism evidence="1 2">
    <name type="scientific">Mucilaginibacter sabulilitoris</name>
    <dbReference type="NCBI Taxonomy" id="1173583"/>
    <lineage>
        <taxon>Bacteria</taxon>
        <taxon>Pseudomonadati</taxon>
        <taxon>Bacteroidota</taxon>
        <taxon>Sphingobacteriia</taxon>
        <taxon>Sphingobacteriales</taxon>
        <taxon>Sphingobacteriaceae</taxon>
        <taxon>Mucilaginibacter</taxon>
    </lineage>
</organism>
<evidence type="ECO:0000313" key="2">
    <source>
        <dbReference type="Proteomes" id="UP001324380"/>
    </source>
</evidence>
<sequence length="44" mass="5343">MKTVTKNKNEDIHEVYIKEREILWELDVEIIISDDFDEFNSDLD</sequence>
<keyword evidence="2" id="KW-1185">Reference proteome</keyword>
<gene>
    <name evidence="1" type="ORF">SNE25_18335</name>
</gene>
<dbReference type="Proteomes" id="UP001324380">
    <property type="component" value="Chromosome"/>
</dbReference>
<dbReference type="EMBL" id="CP139558">
    <property type="protein sequence ID" value="WPU91278.1"/>
    <property type="molecule type" value="Genomic_DNA"/>
</dbReference>
<name>A0ABZ0TG95_9SPHI</name>
<evidence type="ECO:0000313" key="1">
    <source>
        <dbReference type="EMBL" id="WPU91278.1"/>
    </source>
</evidence>
<dbReference type="RefSeq" id="WP_321560444.1">
    <property type="nucleotide sequence ID" value="NZ_CP139558.1"/>
</dbReference>
<proteinExistence type="predicted"/>